<name>A0A4Q7XXJ4_9BACT</name>
<dbReference type="InterPro" id="IPR003607">
    <property type="entry name" value="HD/PDEase_dom"/>
</dbReference>
<gene>
    <name evidence="2" type="ORF">BDD14_6612</name>
</gene>
<reference evidence="2 3" key="1">
    <citation type="submission" date="2019-02" db="EMBL/GenBank/DDBJ databases">
        <title>Genomic Encyclopedia of Archaeal and Bacterial Type Strains, Phase II (KMG-II): from individual species to whole genera.</title>
        <authorList>
            <person name="Goeker M."/>
        </authorList>
    </citation>
    <scope>NUCLEOTIDE SEQUENCE [LARGE SCALE GENOMIC DNA]</scope>
    <source>
        <strain evidence="2 3">DSM 18101</strain>
    </source>
</reference>
<feature type="compositionally biased region" description="Basic residues" evidence="1">
    <location>
        <begin position="545"/>
        <end position="567"/>
    </location>
</feature>
<evidence type="ECO:0000313" key="2">
    <source>
        <dbReference type="EMBL" id="RZU29020.1"/>
    </source>
</evidence>
<sequence length="567" mass="62266">MGKPFVIRDPVHGYLRVAAHERIVVDHPVTQRLRRITQTGLAELVFPEARTSRFVHSLGAMHLASRFVISALENADDDVAKEFFEELKKAIGFGITVKTQDLLVLLEMDHLKSTGGLLAGKGAFRNPLLRDNETYTGLLGLAEAAVRLAALFHDLGHLPYSHDFEFALKAFVATSARSPEAGQQPKLSKLTTGTPHEILGHRLADLVFQGLADPSLPAGVIAAFQLAKDILDEEPEYGFPDPQVGALGWLHSLVDGQVDVDRADYLLRDARALGFEFAGYNLDQLIDNLVLVKHPSLGFITAIDEKGIVALESFCLSRARSNQVLTRHHKSAQIGAAFRLASVNALGTPASQSFLTELESILNETSDGVKARALLEAFSRHDDPWWLEIMRETKPSEGQELLVASRAVILKRQPSLLSVWKRKGDLTDKERKEINALAARETDDLEAFERATRKLREEQNILIAIHRFKPFTKTADGSSVLIVRTRNGLRPASEMSSLLRSLDAAWVDDVHMHAFTCEKNKTTAADVISAMKKALVGAKKGPASKAKRASASKAKKAVASKKRGARS</sequence>
<dbReference type="Proteomes" id="UP000292958">
    <property type="component" value="Unassembled WGS sequence"/>
</dbReference>
<keyword evidence="2" id="KW-0378">Hydrolase</keyword>
<dbReference type="SUPFAM" id="SSF109604">
    <property type="entry name" value="HD-domain/PDEase-like"/>
    <property type="match status" value="1"/>
</dbReference>
<dbReference type="OrthoDB" id="9803619at2"/>
<dbReference type="Gene3D" id="1.10.3210.10">
    <property type="entry name" value="Hypothetical protein af1432"/>
    <property type="match status" value="1"/>
</dbReference>
<comment type="caution">
    <text evidence="2">The sequence shown here is derived from an EMBL/GenBank/DDBJ whole genome shotgun (WGS) entry which is preliminary data.</text>
</comment>
<organism evidence="2 3">
    <name type="scientific">Edaphobacter modestus</name>
    <dbReference type="NCBI Taxonomy" id="388466"/>
    <lineage>
        <taxon>Bacteria</taxon>
        <taxon>Pseudomonadati</taxon>
        <taxon>Acidobacteriota</taxon>
        <taxon>Terriglobia</taxon>
        <taxon>Terriglobales</taxon>
        <taxon>Acidobacteriaceae</taxon>
        <taxon>Edaphobacter</taxon>
    </lineage>
</organism>
<dbReference type="GO" id="GO:0008832">
    <property type="term" value="F:dGTPase activity"/>
    <property type="evidence" value="ECO:0007669"/>
    <property type="project" value="TreeGrafter"/>
</dbReference>
<keyword evidence="3" id="KW-1185">Reference proteome</keyword>
<dbReference type="GO" id="GO:0006203">
    <property type="term" value="P:dGTP catabolic process"/>
    <property type="evidence" value="ECO:0007669"/>
    <property type="project" value="TreeGrafter"/>
</dbReference>
<evidence type="ECO:0000313" key="3">
    <source>
        <dbReference type="Proteomes" id="UP000292958"/>
    </source>
</evidence>
<dbReference type="EMBL" id="SHKW01000008">
    <property type="protein sequence ID" value="RZU29020.1"/>
    <property type="molecule type" value="Genomic_DNA"/>
</dbReference>
<accession>A0A4Q7XXJ4</accession>
<dbReference type="CDD" id="cd00077">
    <property type="entry name" value="HDc"/>
    <property type="match status" value="1"/>
</dbReference>
<proteinExistence type="predicted"/>
<dbReference type="PANTHER" id="PTHR11373">
    <property type="entry name" value="DEOXYNUCLEOSIDE TRIPHOSPHATE TRIPHOSPHOHYDROLASE"/>
    <property type="match status" value="1"/>
</dbReference>
<dbReference type="RefSeq" id="WP_130425460.1">
    <property type="nucleotide sequence ID" value="NZ_SHKW01000008.1"/>
</dbReference>
<dbReference type="InterPro" id="IPR050135">
    <property type="entry name" value="dGTPase-like"/>
</dbReference>
<evidence type="ECO:0000256" key="1">
    <source>
        <dbReference type="SAM" id="MobiDB-lite"/>
    </source>
</evidence>
<dbReference type="PANTHER" id="PTHR11373:SF4">
    <property type="entry name" value="DEOXYNUCLEOSIDE TRIPHOSPHATE TRIPHOSPHOHYDROLASE SAMHD1"/>
    <property type="match status" value="1"/>
</dbReference>
<protein>
    <submittedName>
        <fullName evidence="2">HD superfamily phosphohydrolase</fullName>
    </submittedName>
</protein>
<feature type="region of interest" description="Disordered" evidence="1">
    <location>
        <begin position="538"/>
        <end position="567"/>
    </location>
</feature>
<dbReference type="AlphaFoldDB" id="A0A4Q7XXJ4"/>